<accession>A0A376H426</accession>
<evidence type="ECO:0000313" key="1">
    <source>
        <dbReference type="EMBL" id="STD85036.1"/>
    </source>
</evidence>
<dbReference type="EC" id="1.1.1.49" evidence="1"/>
<evidence type="ECO:0000313" key="2">
    <source>
        <dbReference type="Proteomes" id="UP000254807"/>
    </source>
</evidence>
<dbReference type="Proteomes" id="UP000254807">
    <property type="component" value="Unassembled WGS sequence"/>
</dbReference>
<name>A0A376H426_ENTGA</name>
<proteinExistence type="predicted"/>
<sequence length="214" mass="25739">MEFAKEDFDLFDREVFAFKQLKDIYPPETIQRLKEDYQMSWQKWKHIQMTVATNVSADLQPKVESWTNGWNLRSHFWCAYRNEAHPNQNACLAALINQKQYQVYLMFQHYKSDQRSGSLAAYNDLRWQIEQWSKDKNLADYYIWPQVEHELEDHCPLAVYLSEPQKQRQLEEKLQGRSFQIGKLWFPSESIEDVERLTTEALEELSPLYFSLTR</sequence>
<dbReference type="InterPro" id="IPR019722">
    <property type="entry name" value="HI_0552_fam"/>
</dbReference>
<dbReference type="EMBL" id="UFYW01000001">
    <property type="protein sequence ID" value="STD85036.1"/>
    <property type="molecule type" value="Genomic_DNA"/>
</dbReference>
<dbReference type="Pfam" id="PF10786">
    <property type="entry name" value="HI_0552"/>
    <property type="match status" value="1"/>
</dbReference>
<gene>
    <name evidence="1" type="ORF">NCTC12360_03587</name>
</gene>
<dbReference type="OrthoDB" id="2360289at2"/>
<protein>
    <submittedName>
        <fullName evidence="1">Glucose-6-phosphate 1-dehydrogenase</fullName>
        <ecNumber evidence="1">1.1.1.49</ecNumber>
    </submittedName>
</protein>
<dbReference type="AlphaFoldDB" id="A0A376H426"/>
<organism evidence="1 2">
    <name type="scientific">Enterococcus gallinarum</name>
    <dbReference type="NCBI Taxonomy" id="1353"/>
    <lineage>
        <taxon>Bacteria</taxon>
        <taxon>Bacillati</taxon>
        <taxon>Bacillota</taxon>
        <taxon>Bacilli</taxon>
        <taxon>Lactobacillales</taxon>
        <taxon>Enterococcaceae</taxon>
        <taxon>Enterococcus</taxon>
    </lineage>
</organism>
<dbReference type="RefSeq" id="WP_060814546.1">
    <property type="nucleotide sequence ID" value="NZ_JARPZP010000001.1"/>
</dbReference>
<keyword evidence="2" id="KW-1185">Reference proteome</keyword>
<dbReference type="GO" id="GO:0004345">
    <property type="term" value="F:glucose-6-phosphate dehydrogenase activity"/>
    <property type="evidence" value="ECO:0007669"/>
    <property type="project" value="UniProtKB-EC"/>
</dbReference>
<reference evidence="1 2" key="1">
    <citation type="submission" date="2018-06" db="EMBL/GenBank/DDBJ databases">
        <authorList>
            <consortium name="Pathogen Informatics"/>
            <person name="Doyle S."/>
        </authorList>
    </citation>
    <scope>NUCLEOTIDE SEQUENCE [LARGE SCALE GENOMIC DNA]</scope>
    <source>
        <strain evidence="1 2">NCTC12360</strain>
    </source>
</reference>
<keyword evidence="1" id="KW-0560">Oxidoreductase</keyword>